<dbReference type="GO" id="GO:0020037">
    <property type="term" value="F:heme binding"/>
    <property type="evidence" value="ECO:0007669"/>
    <property type="project" value="InterPro"/>
</dbReference>
<dbReference type="SUPFAM" id="SSF46626">
    <property type="entry name" value="Cytochrome c"/>
    <property type="match status" value="1"/>
</dbReference>
<comment type="caution">
    <text evidence="7">The sequence shown here is derived from an EMBL/GenBank/DDBJ whole genome shotgun (WGS) entry which is preliminary data.</text>
</comment>
<dbReference type="AlphaFoldDB" id="A0A933VZY5"/>
<feature type="region of interest" description="Disordered" evidence="5">
    <location>
        <begin position="27"/>
        <end position="52"/>
    </location>
</feature>
<evidence type="ECO:0000259" key="6">
    <source>
        <dbReference type="PROSITE" id="PS51007"/>
    </source>
</evidence>
<name>A0A933VZY5_RHOPL</name>
<dbReference type="InterPro" id="IPR009056">
    <property type="entry name" value="Cyt_c-like_dom"/>
</dbReference>
<gene>
    <name evidence="7" type="ORF">HZA66_05625</name>
</gene>
<dbReference type="Proteomes" id="UP000782519">
    <property type="component" value="Unassembled WGS sequence"/>
</dbReference>
<dbReference type="PROSITE" id="PS51007">
    <property type="entry name" value="CYTC"/>
    <property type="match status" value="1"/>
</dbReference>
<reference evidence="7" key="1">
    <citation type="submission" date="2020-07" db="EMBL/GenBank/DDBJ databases">
        <title>Huge and variable diversity of episymbiotic CPR bacteria and DPANN archaea in groundwater ecosystems.</title>
        <authorList>
            <person name="He C.Y."/>
            <person name="Keren R."/>
            <person name="Whittaker M."/>
            <person name="Farag I.F."/>
            <person name="Doudna J."/>
            <person name="Cate J.H.D."/>
            <person name="Banfield J.F."/>
        </authorList>
    </citation>
    <scope>NUCLEOTIDE SEQUENCE</scope>
    <source>
        <strain evidence="7">NC_groundwater_1818_Pr3_B-0.1um_66_35</strain>
    </source>
</reference>
<evidence type="ECO:0000313" key="8">
    <source>
        <dbReference type="Proteomes" id="UP000782519"/>
    </source>
</evidence>
<accession>A0A933VZY5</accession>
<evidence type="ECO:0000313" key="7">
    <source>
        <dbReference type="EMBL" id="MBI5128901.1"/>
    </source>
</evidence>
<sequence length="135" mass="14774">MPNDLASRASKGARDFDEMCTTCHGAPGKERSEIGVGLNPQPPKLEDVGPTWSPSEMFLIVNNGIRMTGMPVFGPTHDDERLWSIKAFAGGLLRMDPDAYAKTLEAAEPDDASDQYPHHYEGAHSHGSGYHHQDK</sequence>
<keyword evidence="1 4" id="KW-0349">Heme</keyword>
<dbReference type="Gene3D" id="1.10.760.10">
    <property type="entry name" value="Cytochrome c-like domain"/>
    <property type="match status" value="1"/>
</dbReference>
<dbReference type="EMBL" id="JACRJB010000014">
    <property type="protein sequence ID" value="MBI5128901.1"/>
    <property type="molecule type" value="Genomic_DNA"/>
</dbReference>
<keyword evidence="3 4" id="KW-0408">Iron</keyword>
<evidence type="ECO:0000256" key="5">
    <source>
        <dbReference type="SAM" id="MobiDB-lite"/>
    </source>
</evidence>
<feature type="region of interest" description="Disordered" evidence="5">
    <location>
        <begin position="104"/>
        <end position="135"/>
    </location>
</feature>
<protein>
    <submittedName>
        <fullName evidence="7">Cytochrome c</fullName>
    </submittedName>
</protein>
<dbReference type="GO" id="GO:0009055">
    <property type="term" value="F:electron transfer activity"/>
    <property type="evidence" value="ECO:0007669"/>
    <property type="project" value="InterPro"/>
</dbReference>
<evidence type="ECO:0000256" key="2">
    <source>
        <dbReference type="ARBA" id="ARBA00022723"/>
    </source>
</evidence>
<organism evidence="7 8">
    <name type="scientific">Rhodopseudomonas palustris</name>
    <dbReference type="NCBI Taxonomy" id="1076"/>
    <lineage>
        <taxon>Bacteria</taxon>
        <taxon>Pseudomonadati</taxon>
        <taxon>Pseudomonadota</taxon>
        <taxon>Alphaproteobacteria</taxon>
        <taxon>Hyphomicrobiales</taxon>
        <taxon>Nitrobacteraceae</taxon>
        <taxon>Rhodopseudomonas</taxon>
    </lineage>
</organism>
<evidence type="ECO:0000256" key="4">
    <source>
        <dbReference type="PROSITE-ProRule" id="PRU00433"/>
    </source>
</evidence>
<keyword evidence="2 4" id="KW-0479">Metal-binding</keyword>
<feature type="domain" description="Cytochrome c" evidence="6">
    <location>
        <begin position="7"/>
        <end position="93"/>
    </location>
</feature>
<dbReference type="Pfam" id="PF13442">
    <property type="entry name" value="Cytochrome_CBB3"/>
    <property type="match status" value="1"/>
</dbReference>
<dbReference type="InterPro" id="IPR036909">
    <property type="entry name" value="Cyt_c-like_dom_sf"/>
</dbReference>
<dbReference type="GO" id="GO:0046872">
    <property type="term" value="F:metal ion binding"/>
    <property type="evidence" value="ECO:0007669"/>
    <property type="project" value="UniProtKB-KW"/>
</dbReference>
<proteinExistence type="predicted"/>
<evidence type="ECO:0000256" key="1">
    <source>
        <dbReference type="ARBA" id="ARBA00022617"/>
    </source>
</evidence>
<evidence type="ECO:0000256" key="3">
    <source>
        <dbReference type="ARBA" id="ARBA00023004"/>
    </source>
</evidence>